<dbReference type="GO" id="GO:0016787">
    <property type="term" value="F:hydrolase activity"/>
    <property type="evidence" value="ECO:0007669"/>
    <property type="project" value="UniProtKB-KW"/>
</dbReference>
<dbReference type="InterPro" id="IPR029058">
    <property type="entry name" value="AB_hydrolase_fold"/>
</dbReference>
<keyword evidence="1" id="KW-0808">Transferase</keyword>
<dbReference type="Pfam" id="PF00561">
    <property type="entry name" value="Abhydrolase_1"/>
    <property type="match status" value="1"/>
</dbReference>
<reference evidence="3 4" key="1">
    <citation type="submission" date="2022-02" db="EMBL/GenBank/DDBJ databases">
        <authorList>
            <person name="Cha I.-T."/>
            <person name="Lee K.-E."/>
            <person name="Park S.-J."/>
        </authorList>
    </citation>
    <scope>NUCLEOTIDE SEQUENCE [LARGE SCALE GENOMIC DNA]</scope>
    <source>
        <strain evidence="3 4">K3R-10</strain>
    </source>
</reference>
<dbReference type="PANTHER" id="PTHR32268:SF11">
    <property type="entry name" value="HOMOSERINE O-ACETYLTRANSFERASE"/>
    <property type="match status" value="1"/>
</dbReference>
<sequence>MKNIRTIDLFDFNLEKGKQLEHIALSYEVVGQPLGTAPIIIVNHSLTGNATVSGRYGWWNGLIGENKTIDINIYTIISFNIPGNGFEDNYEALIPNYRDFTIRDIAAIFWEGLFHLKVKNVFAVIGGSLGGAIAWEMAALQPNRIENLIPIASDWKATDKVIANVLIQDQILNNSEDPIVDARYIANLRYRNQEYVNQIFKRTNLEISSISPIEKCVFTNNKCQIAGFRLMNFLLLSNDLTRNRRDFLSIANTIKANIHLIGIEAYGLFSADENRITFLKLRKIKPNVFYHEIESSFGNDAYLKETERIAFLLKPIFKSKKTIIRNKFNYTMGNYFMNT</sequence>
<dbReference type="InterPro" id="IPR000073">
    <property type="entry name" value="AB_hydrolase_1"/>
</dbReference>
<organism evidence="3 4">
    <name type="scientific">Flavobacterium keumense</name>
    <dbReference type="NCBI Taxonomy" id="1306518"/>
    <lineage>
        <taxon>Bacteria</taxon>
        <taxon>Pseudomonadati</taxon>
        <taxon>Bacteroidota</taxon>
        <taxon>Flavobacteriia</taxon>
        <taxon>Flavobacteriales</taxon>
        <taxon>Flavobacteriaceae</taxon>
        <taxon>Flavobacterium</taxon>
    </lineage>
</organism>
<dbReference type="Gene3D" id="3.40.50.1820">
    <property type="entry name" value="alpha/beta hydrolase"/>
    <property type="match status" value="1"/>
</dbReference>
<dbReference type="PANTHER" id="PTHR32268">
    <property type="entry name" value="HOMOSERINE O-ACETYLTRANSFERASE"/>
    <property type="match status" value="1"/>
</dbReference>
<keyword evidence="4" id="KW-1185">Reference proteome</keyword>
<accession>A0ABY8N3F3</accession>
<keyword evidence="3" id="KW-0378">Hydrolase</keyword>
<protein>
    <submittedName>
        <fullName evidence="3">Alpha/beta fold hydrolase</fullName>
    </submittedName>
</protein>
<evidence type="ECO:0000259" key="2">
    <source>
        <dbReference type="Pfam" id="PF00561"/>
    </source>
</evidence>
<evidence type="ECO:0000313" key="4">
    <source>
        <dbReference type="Proteomes" id="UP001232117"/>
    </source>
</evidence>
<evidence type="ECO:0000313" key="3">
    <source>
        <dbReference type="EMBL" id="WGK94187.1"/>
    </source>
</evidence>
<proteinExistence type="predicted"/>
<dbReference type="RefSeq" id="WP_264533086.1">
    <property type="nucleotide sequence ID" value="NZ_CP092332.1"/>
</dbReference>
<dbReference type="EMBL" id="CP092332">
    <property type="protein sequence ID" value="WGK94187.1"/>
    <property type="molecule type" value="Genomic_DNA"/>
</dbReference>
<name>A0ABY8N3F3_9FLAO</name>
<dbReference type="InterPro" id="IPR008220">
    <property type="entry name" value="HAT_MetX-like"/>
</dbReference>
<feature type="domain" description="AB hydrolase-1" evidence="2">
    <location>
        <begin position="38"/>
        <end position="164"/>
    </location>
</feature>
<reference evidence="3 4" key="2">
    <citation type="submission" date="2023-06" db="EMBL/GenBank/DDBJ databases">
        <title>Complete Genome Sequence of Flavobacterium keumense K3R-10.</title>
        <authorList>
            <person name="Jeong H."/>
            <person name="Jhang S.Y."/>
            <person name="Kim J.N."/>
        </authorList>
    </citation>
    <scope>NUCLEOTIDE SEQUENCE [LARGE SCALE GENOMIC DNA]</scope>
    <source>
        <strain evidence="3 4">K3R-10</strain>
    </source>
</reference>
<gene>
    <name evidence="3" type="ORF">MG292_08865</name>
</gene>
<dbReference type="SUPFAM" id="SSF53474">
    <property type="entry name" value="alpha/beta-Hydrolases"/>
    <property type="match status" value="1"/>
</dbReference>
<dbReference type="Proteomes" id="UP001232117">
    <property type="component" value="Chromosome"/>
</dbReference>
<evidence type="ECO:0000256" key="1">
    <source>
        <dbReference type="ARBA" id="ARBA00022679"/>
    </source>
</evidence>